<dbReference type="RefSeq" id="WP_144773305.1">
    <property type="nucleotide sequence ID" value="NZ_RXIR01000014.1"/>
</dbReference>
<dbReference type="Gene3D" id="3.10.290.30">
    <property type="entry name" value="MM3350-like"/>
    <property type="match status" value="1"/>
</dbReference>
<dbReference type="EMBL" id="RXIR01000014">
    <property type="protein sequence ID" value="TVS28183.1"/>
    <property type="molecule type" value="Genomic_DNA"/>
</dbReference>
<accession>A0A6C1TXJ0</accession>
<dbReference type="Pfam" id="PF07929">
    <property type="entry name" value="PRiA4_ORF3"/>
    <property type="match status" value="1"/>
</dbReference>
<protein>
    <recommendedName>
        <fullName evidence="1">Plasmid pRiA4b Orf3-like domain-containing protein</fullName>
    </recommendedName>
</protein>
<organism evidence="2 3">
    <name type="scientific">Corynebacterium sanguinis</name>
    <dbReference type="NCBI Taxonomy" id="2594913"/>
    <lineage>
        <taxon>Bacteria</taxon>
        <taxon>Bacillati</taxon>
        <taxon>Actinomycetota</taxon>
        <taxon>Actinomycetes</taxon>
        <taxon>Mycobacteriales</taxon>
        <taxon>Corynebacteriaceae</taxon>
        <taxon>Corynebacterium</taxon>
    </lineage>
</organism>
<dbReference type="Proteomes" id="UP000336646">
    <property type="component" value="Unassembled WGS sequence"/>
</dbReference>
<reference evidence="2 3" key="1">
    <citation type="submission" date="2018-12" db="EMBL/GenBank/DDBJ databases">
        <title>Corynebacterium sanguinis sp. nov., a clinically-associated and environmental corynebacterium.</title>
        <authorList>
            <person name="Gonzales-Siles L."/>
            <person name="Jaen-Luchoro D."/>
            <person name="Cardew S."/>
            <person name="Inganas E."/>
            <person name="Ohlen M."/>
            <person name="Jensie-Markopolous S."/>
            <person name="Pinyeiro-Iglesias B."/>
            <person name="Molin K."/>
            <person name="Skovbjerg S."/>
            <person name="Svensson-Stadler L."/>
            <person name="Funke G."/>
            <person name="Moore E.R.B."/>
        </authorList>
    </citation>
    <scope>NUCLEOTIDE SEQUENCE [LARGE SCALE GENOMIC DNA]</scope>
    <source>
        <strain evidence="2 3">58734</strain>
    </source>
</reference>
<dbReference type="InterPro" id="IPR024047">
    <property type="entry name" value="MM3350-like_sf"/>
</dbReference>
<comment type="caution">
    <text evidence="2">The sequence shown here is derived from an EMBL/GenBank/DDBJ whole genome shotgun (WGS) entry which is preliminary data.</text>
</comment>
<name>A0A6C1TXJ0_9CORY</name>
<dbReference type="OrthoDB" id="4390428at2"/>
<proteinExistence type="predicted"/>
<evidence type="ECO:0000313" key="2">
    <source>
        <dbReference type="EMBL" id="TVS28183.1"/>
    </source>
</evidence>
<dbReference type="SUPFAM" id="SSF159941">
    <property type="entry name" value="MM3350-like"/>
    <property type="match status" value="1"/>
</dbReference>
<dbReference type="InterPro" id="IPR012912">
    <property type="entry name" value="Plasmid_pRiA4b_Orf3-like"/>
</dbReference>
<gene>
    <name evidence="2" type="ORF">EKI59_07550</name>
</gene>
<evidence type="ECO:0000313" key="3">
    <source>
        <dbReference type="Proteomes" id="UP000336646"/>
    </source>
</evidence>
<feature type="domain" description="Plasmid pRiA4b Orf3-like" evidence="1">
    <location>
        <begin position="3"/>
        <end position="132"/>
    </location>
</feature>
<dbReference type="AlphaFoldDB" id="A0A6C1TXJ0"/>
<evidence type="ECO:0000259" key="1">
    <source>
        <dbReference type="Pfam" id="PF07929"/>
    </source>
</evidence>
<sequence length="434" mass="47248">MIVSLLMTIEGSQPRVSRLVNVENSMHLGALSHVIDAAFGFSGGESHMYMSAGPGAREVVTTHPSEGERAENDITVAEMKPMIYVYDPSANWNIHVEVLGTSRLDGPTPLLIDALGPDVVEACNGPTMMSKFHAEARRIAAGLGPDMEVAPLLLSFLPVMTPDRLLQRLTQADPVTVSERISFVAEDLMIDSASSIAEDPLTQQLATEFEDFLETRPDLMEIMSIDPSPEHNPALIAAMAGFFEDRLGEEPLVPEYPNLFRETVEAILGYFAEPVKLTATGALPSRVVRAVGQVLGYDTRSQRPRETSLPLLATTREILTEAGLLKNTQGRVRLGESGARLLSGGASLDELHLAMSHGFEETFGAREWRAVVKWIANENGIIASGPQRVPEDLAGTYDLLRALGVVEESVYPPGHYLTHGGHLLIQRMLELGEH</sequence>